<feature type="signal peptide" evidence="1">
    <location>
        <begin position="1"/>
        <end position="31"/>
    </location>
</feature>
<evidence type="ECO:0000313" key="2">
    <source>
        <dbReference type="EMBL" id="UXD88709.1"/>
    </source>
</evidence>
<name>A0ABY6AE24_9GAMM</name>
<reference evidence="3" key="1">
    <citation type="submission" date="2020-06" db="EMBL/GenBank/DDBJ databases">
        <title>Thalassolituus marinus alknpb1M-1, a hydrocarbon-degrading bacterium isolated from the deep-sea overlying water using an in-situ strategy from the South China Sea basin.</title>
        <authorList>
            <person name="Dong C."/>
            <person name="Chen Y."/>
            <person name="Shao Z."/>
        </authorList>
    </citation>
    <scope>NUCLEOTIDE SEQUENCE [LARGE SCALE GENOMIC DNA]</scope>
    <source>
        <strain evidence="3">alknpb1M-1</strain>
    </source>
</reference>
<dbReference type="RefSeq" id="WP_260997433.1">
    <property type="nucleotide sequence ID" value="NZ_CP054475.1"/>
</dbReference>
<sequence length="200" mass="22264">MLSKFSVKTPVVTLALLMISLFSVNSYSAQAVFPSFTVDRFQLWQFYPGGPVNGYLAADHISNGYYGRSGTAPWPGDHFKIKVEITSTAVTSVEFFIDYDSDGYMDTNERIYLSEKDPTAGVTPPLNWSYENIKTIGSTSGVKKPYVFYTTLFVEMTDINSYLNSGWPEVATPLSSTKIFVRIKNSDGEFLLNDIGISGY</sequence>
<feature type="chain" id="PRO_5046132907" evidence="1">
    <location>
        <begin position="32"/>
        <end position="200"/>
    </location>
</feature>
<evidence type="ECO:0000256" key="1">
    <source>
        <dbReference type="SAM" id="SignalP"/>
    </source>
</evidence>
<organism evidence="2 3">
    <name type="scientific">Thalassolituus hydrocarboniclasticus</name>
    <dbReference type="NCBI Taxonomy" id="2742796"/>
    <lineage>
        <taxon>Bacteria</taxon>
        <taxon>Pseudomonadati</taxon>
        <taxon>Pseudomonadota</taxon>
        <taxon>Gammaproteobacteria</taxon>
        <taxon>Oceanospirillales</taxon>
        <taxon>Oceanospirillaceae</taxon>
        <taxon>Thalassolituus</taxon>
    </lineage>
</organism>
<proteinExistence type="predicted"/>
<gene>
    <name evidence="2" type="ORF">HUF19_15270</name>
</gene>
<accession>A0ABY6AE24</accession>
<evidence type="ECO:0000313" key="3">
    <source>
        <dbReference type="Proteomes" id="UP001065322"/>
    </source>
</evidence>
<keyword evidence="3" id="KW-1185">Reference proteome</keyword>
<dbReference type="Proteomes" id="UP001065322">
    <property type="component" value="Chromosome"/>
</dbReference>
<dbReference type="EMBL" id="CP054475">
    <property type="protein sequence ID" value="UXD88709.1"/>
    <property type="molecule type" value="Genomic_DNA"/>
</dbReference>
<keyword evidence="1" id="KW-0732">Signal</keyword>
<protein>
    <submittedName>
        <fullName evidence="2">Uncharacterized protein</fullName>
    </submittedName>
</protein>